<organism evidence="1 2">
    <name type="scientific">Anaeromyces robustus</name>
    <dbReference type="NCBI Taxonomy" id="1754192"/>
    <lineage>
        <taxon>Eukaryota</taxon>
        <taxon>Fungi</taxon>
        <taxon>Fungi incertae sedis</taxon>
        <taxon>Chytridiomycota</taxon>
        <taxon>Chytridiomycota incertae sedis</taxon>
        <taxon>Neocallimastigomycetes</taxon>
        <taxon>Neocallimastigales</taxon>
        <taxon>Neocallimastigaceae</taxon>
        <taxon>Anaeromyces</taxon>
    </lineage>
</organism>
<dbReference type="STRING" id="1754192.A0A1Y1XNN8"/>
<proteinExistence type="predicted"/>
<evidence type="ECO:0008006" key="3">
    <source>
        <dbReference type="Google" id="ProtNLM"/>
    </source>
</evidence>
<dbReference type="Proteomes" id="UP000193944">
    <property type="component" value="Unassembled WGS sequence"/>
</dbReference>
<name>A0A1Y1XNN8_9FUNG</name>
<reference evidence="1 2" key="1">
    <citation type="submission" date="2016-08" db="EMBL/GenBank/DDBJ databases">
        <title>A Parts List for Fungal Cellulosomes Revealed by Comparative Genomics.</title>
        <authorList>
            <consortium name="DOE Joint Genome Institute"/>
            <person name="Haitjema C.H."/>
            <person name="Gilmore S.P."/>
            <person name="Henske J.K."/>
            <person name="Solomon K.V."/>
            <person name="De Groot R."/>
            <person name="Kuo A."/>
            <person name="Mondo S.J."/>
            <person name="Salamov A.A."/>
            <person name="Labutti K."/>
            <person name="Zhao Z."/>
            <person name="Chiniquy J."/>
            <person name="Barry K."/>
            <person name="Brewer H.M."/>
            <person name="Purvine S.O."/>
            <person name="Wright A.T."/>
            <person name="Boxma B."/>
            <person name="Van Alen T."/>
            <person name="Hackstein J.H."/>
            <person name="Baker S.E."/>
            <person name="Grigoriev I.V."/>
            <person name="O'Malley M.A."/>
        </authorList>
    </citation>
    <scope>NUCLEOTIDE SEQUENCE [LARGE SCALE GENOMIC DNA]</scope>
    <source>
        <strain evidence="1 2">S4</strain>
    </source>
</reference>
<protein>
    <recommendedName>
        <fullName evidence="3">Sequence orphan</fullName>
    </recommendedName>
</protein>
<dbReference type="EMBL" id="MCFG01000012">
    <property type="protein sequence ID" value="ORX87126.1"/>
    <property type="molecule type" value="Genomic_DNA"/>
</dbReference>
<accession>A0A1Y1XNN8</accession>
<evidence type="ECO:0000313" key="1">
    <source>
        <dbReference type="EMBL" id="ORX87126.1"/>
    </source>
</evidence>
<keyword evidence="2" id="KW-1185">Reference proteome</keyword>
<evidence type="ECO:0000313" key="2">
    <source>
        <dbReference type="Proteomes" id="UP000193944"/>
    </source>
</evidence>
<gene>
    <name evidence="1" type="ORF">BCR32DRAFT_264468</name>
</gene>
<reference evidence="1 2" key="2">
    <citation type="submission" date="2016-08" db="EMBL/GenBank/DDBJ databases">
        <title>Pervasive Adenine N6-methylation of Active Genes in Fungi.</title>
        <authorList>
            <consortium name="DOE Joint Genome Institute"/>
            <person name="Mondo S.J."/>
            <person name="Dannebaum R.O."/>
            <person name="Kuo R.C."/>
            <person name="Labutti K."/>
            <person name="Haridas S."/>
            <person name="Kuo A."/>
            <person name="Salamov A."/>
            <person name="Ahrendt S.R."/>
            <person name="Lipzen A."/>
            <person name="Sullivan W."/>
            <person name="Andreopoulos W.B."/>
            <person name="Clum A."/>
            <person name="Lindquist E."/>
            <person name="Daum C."/>
            <person name="Ramamoorthy G.K."/>
            <person name="Gryganskyi A."/>
            <person name="Culley D."/>
            <person name="Magnuson J.K."/>
            <person name="James T.Y."/>
            <person name="O'Malley M.A."/>
            <person name="Stajich J.E."/>
            <person name="Spatafora J.W."/>
            <person name="Visel A."/>
            <person name="Grigoriev I.V."/>
        </authorList>
    </citation>
    <scope>NUCLEOTIDE SEQUENCE [LARGE SCALE GENOMIC DNA]</scope>
    <source>
        <strain evidence="1 2">S4</strain>
    </source>
</reference>
<dbReference type="OrthoDB" id="73465at2759"/>
<dbReference type="AlphaFoldDB" id="A0A1Y1XNN8"/>
<comment type="caution">
    <text evidence="1">The sequence shown here is derived from an EMBL/GenBank/DDBJ whole genome shotgun (WGS) entry which is preliminary data.</text>
</comment>
<sequence length="530" mass="61283">MLLNNFRYTAKQKSKSKTLYVFIKNIVFFFILLNSIQSVHARNSFRIDHHLNVLDDNTDWVYVPTKIHEESKWKSISSNMKYIYNKTIVNPYKKFMSNRHAYDTEEIIEGNDEIPIIDTEVNVIPPRLKGDEAFQITFNCEIKNTGICRKAEKDFKDAAYKIAEVVNIYAGPILINATLTSFCELAHPDGSACNADDPTRRKLGQAYPYASHPAKAVNPSDGDTDIYLYPQALFKQLNIVSKGVPDYAEYDITAEFNSDVNWYFHNQNTDRIDDEQHDFVYVAIHELVHGLGFITSWRDLFEDMQLKYLAPRVITATKGSENVIMGWQHMQIFDKYIQMNKTGAYLKDRGKVIMEYGNNNEIVSQIDWIDGFHKSQSGQLAQEIYDIATSGKRVFTVESIDKDITTYLHTIKGNFVAGTCIGHLDDDEYTNKPDFLLRPFVRKGEDIDDLIEKGSFAYMSEIEKARKELWWMSPFGPHLLSILEMIGWPTTYHPERREVEYVDAGLSRYVKNTYLNFFIILSISLCMILF</sequence>